<dbReference type="FunFam" id="2.40.70.10:FF:000029">
    <property type="entry name" value="Aspartyl protease family protein"/>
    <property type="match status" value="1"/>
</dbReference>
<dbReference type="InterPro" id="IPR033121">
    <property type="entry name" value="PEPTIDASE_A1"/>
</dbReference>
<dbReference type="eggNOG" id="KOG1339">
    <property type="taxonomic scope" value="Eukaryota"/>
</dbReference>
<keyword evidence="2 6" id="KW-0645">Protease</keyword>
<organism evidence="6">
    <name type="scientific">Zea mays</name>
    <name type="common">Maize</name>
    <dbReference type="NCBI Taxonomy" id="4577"/>
    <lineage>
        <taxon>Eukaryota</taxon>
        <taxon>Viridiplantae</taxon>
        <taxon>Streptophyta</taxon>
        <taxon>Embryophyta</taxon>
        <taxon>Tracheophyta</taxon>
        <taxon>Spermatophyta</taxon>
        <taxon>Magnoliopsida</taxon>
        <taxon>Liliopsida</taxon>
        <taxon>Poales</taxon>
        <taxon>Poaceae</taxon>
        <taxon>PACMAD clade</taxon>
        <taxon>Panicoideae</taxon>
        <taxon>Andropogonodae</taxon>
        <taxon>Andropogoneae</taxon>
        <taxon>Tripsacinae</taxon>
        <taxon>Zea</taxon>
    </lineage>
</organism>
<comment type="similarity">
    <text evidence="1">Belongs to the peptidase A1 family.</text>
</comment>
<evidence type="ECO:0000256" key="5">
    <source>
        <dbReference type="ARBA" id="ARBA00023180"/>
    </source>
</evidence>
<dbReference type="Gene3D" id="2.40.70.10">
    <property type="entry name" value="Acid Proteases"/>
    <property type="match status" value="2"/>
</dbReference>
<dbReference type="Pfam" id="PF14543">
    <property type="entry name" value="TAXi_N"/>
    <property type="match status" value="1"/>
</dbReference>
<dbReference type="AlphaFoldDB" id="A0A1D6LUX7"/>
<evidence type="ECO:0000256" key="1">
    <source>
        <dbReference type="ARBA" id="ARBA00007447"/>
    </source>
</evidence>
<dbReference type="SUPFAM" id="SSF50630">
    <property type="entry name" value="Acid proteases"/>
    <property type="match status" value="1"/>
</dbReference>
<dbReference type="PROSITE" id="PS51767">
    <property type="entry name" value="PEPTIDASE_A1"/>
    <property type="match status" value="1"/>
</dbReference>
<keyword evidence="5" id="KW-0325">Glycoprotein</keyword>
<evidence type="ECO:0000256" key="4">
    <source>
        <dbReference type="ARBA" id="ARBA00022801"/>
    </source>
</evidence>
<evidence type="ECO:0000313" key="6">
    <source>
        <dbReference type="EMBL" id="AQK83117.1"/>
    </source>
</evidence>
<proteinExistence type="inferred from homology"/>
<dbReference type="GO" id="GO:0004190">
    <property type="term" value="F:aspartic-type endopeptidase activity"/>
    <property type="evidence" value="ECO:0007669"/>
    <property type="project" value="UniProtKB-KW"/>
</dbReference>
<reference evidence="6" key="1">
    <citation type="submission" date="2015-12" db="EMBL/GenBank/DDBJ databases">
        <title>Update maize B73 reference genome by single molecule sequencing technologies.</title>
        <authorList>
            <consortium name="Maize Genome Sequencing Project"/>
            <person name="Ware D."/>
        </authorList>
    </citation>
    <scope>NUCLEOTIDE SEQUENCE</scope>
    <source>
        <tissue evidence="6">Seedling</tissue>
    </source>
</reference>
<evidence type="ECO:0000256" key="2">
    <source>
        <dbReference type="ARBA" id="ARBA00022670"/>
    </source>
</evidence>
<dbReference type="InterPro" id="IPR034161">
    <property type="entry name" value="Pepsin-like_plant"/>
</dbReference>
<keyword evidence="4" id="KW-0378">Hydrolase</keyword>
<dbReference type="InterPro" id="IPR032861">
    <property type="entry name" value="TAXi_N"/>
</dbReference>
<name>A0A1D6LUX7_MAIZE</name>
<dbReference type="Pfam" id="PF14541">
    <property type="entry name" value="TAXi_C"/>
    <property type="match status" value="1"/>
</dbReference>
<keyword evidence="3" id="KW-0064">Aspartyl protease</keyword>
<evidence type="ECO:0000256" key="3">
    <source>
        <dbReference type="ARBA" id="ARBA00022750"/>
    </source>
</evidence>
<dbReference type="PANTHER" id="PTHR47967:SF31">
    <property type="entry name" value="ASPARTYL PROTEASE FAMILY PROTEIN"/>
    <property type="match status" value="1"/>
</dbReference>
<gene>
    <name evidence="6" type="ORF">ZEAMMB73_Zm00001d037153</name>
</gene>
<protein>
    <submittedName>
        <fullName evidence="6">Eukaryotic aspartyl protease family protein</fullName>
    </submittedName>
</protein>
<sequence>MSASTSRPRLFDGSMSSTFKAVACPDPICRPSSGVSVSACAMENFQCFYLCSYGDRSITAGHIFKDTFTFMSPNGVPVAVSELAFGCGDYNTGLFVSNESGIAGFGRGPQSLPSQLKVGRFSYCLTLVTESKSSVVILGTPPDPDGLRAHTTGPFQSTPIIYNPLIPTFYYLSLEGITVGKTRLPFDKSVFALKKDGSGGTVIDSGTSLTTLPEAVFELLQEELVAQFPLPRYDNTPEVGDRLCFRRPKGGKQVPVPKLILHLAGADMDLPRDNYFVEEPDSGVMCLQINGAEDTTMVLIGNFQQQNMHVVYDVENNKLLFAPAQCDKL</sequence>
<accession>A0A1D6LUX7</accession>
<dbReference type="OMA" id="PARCNKI"/>
<dbReference type="GO" id="GO:0006508">
    <property type="term" value="P:proteolysis"/>
    <property type="evidence" value="ECO:0007669"/>
    <property type="project" value="UniProtKB-KW"/>
</dbReference>
<dbReference type="InterPro" id="IPR021109">
    <property type="entry name" value="Peptidase_aspartic_dom_sf"/>
</dbReference>
<dbReference type="PaxDb" id="4577-GRMZM2G048161_P01"/>
<dbReference type="CDD" id="cd05476">
    <property type="entry name" value="pepsin_A_like_plant"/>
    <property type="match status" value="1"/>
</dbReference>
<dbReference type="InterPro" id="IPR032799">
    <property type="entry name" value="TAXi_C"/>
</dbReference>
<dbReference type="ExpressionAtlas" id="A0A1D6LUX7">
    <property type="expression patterns" value="baseline and differential"/>
</dbReference>
<dbReference type="PANTHER" id="PTHR47967">
    <property type="entry name" value="OS07G0603500 PROTEIN-RELATED"/>
    <property type="match status" value="1"/>
</dbReference>
<dbReference type="InterPro" id="IPR051708">
    <property type="entry name" value="Plant_Aspart_Prot_A1"/>
</dbReference>
<dbReference type="EMBL" id="CM000782">
    <property type="protein sequence ID" value="AQK83117.1"/>
    <property type="molecule type" value="Genomic_DNA"/>
</dbReference>